<feature type="transmembrane region" description="Helical" evidence="5">
    <location>
        <begin position="163"/>
        <end position="181"/>
    </location>
</feature>
<feature type="transmembrane region" description="Helical" evidence="5">
    <location>
        <begin position="188"/>
        <end position="205"/>
    </location>
</feature>
<keyword evidence="4 5" id="KW-0472">Membrane</keyword>
<gene>
    <name evidence="7" type="ORF">CX676_20105</name>
</gene>
<dbReference type="GO" id="GO:0016020">
    <property type="term" value="C:membrane"/>
    <property type="evidence" value="ECO:0007669"/>
    <property type="project" value="UniProtKB-SubCell"/>
</dbReference>
<evidence type="ECO:0000259" key="6">
    <source>
        <dbReference type="Pfam" id="PF04932"/>
    </source>
</evidence>
<keyword evidence="3 5" id="KW-1133">Transmembrane helix</keyword>
<feature type="transmembrane region" description="Helical" evidence="5">
    <location>
        <begin position="42"/>
        <end position="63"/>
    </location>
</feature>
<dbReference type="PANTHER" id="PTHR37422:SF17">
    <property type="entry name" value="O-ANTIGEN LIGASE"/>
    <property type="match status" value="1"/>
</dbReference>
<feature type="transmembrane region" description="Helical" evidence="5">
    <location>
        <begin position="211"/>
        <end position="228"/>
    </location>
</feature>
<feature type="transmembrane region" description="Helical" evidence="5">
    <location>
        <begin position="70"/>
        <end position="87"/>
    </location>
</feature>
<feature type="transmembrane region" description="Helical" evidence="5">
    <location>
        <begin position="362"/>
        <end position="383"/>
    </location>
</feature>
<evidence type="ECO:0000256" key="1">
    <source>
        <dbReference type="ARBA" id="ARBA00004141"/>
    </source>
</evidence>
<sequence length="420" mass="45515">MPGAGLSRPGQRSLWVLLDVGLALLVLLTAGDIPNRWGVSTALWALIYGLTVLRILSVWPAFFRLLARNWVYLLYPAICLISVVWSVAPRTTLVGGVQITMSVLIACFLGWRFDPRRLMLLVFATTFAGALASMLNYASGGAITRPLHSDVGGLLGIYTNKNMLGHYSGLCALIAMTFLLAPRTQVPALARRVALPALAICMVAVMLSKSMTAVLLLPLYLGLMLLLARNRLPGWLRYGAIGVIILTVALAPALMALADFDPAAALFASTGKDATLTGRTELWAIAAGEIAKVPLIGYGFGGFWAAPRFEHLHFLVLQAGATAPTFHDFIADVGIGTGFIGIIAILALVTTTLRRALRLWRWSGSVFAAGCLVTVLWPLNLALVEPYLYRQHELMLGWMIMMGVSLGQLRRADLHPNRKE</sequence>
<feature type="domain" description="O-antigen ligase-related" evidence="6">
    <location>
        <begin position="197"/>
        <end position="345"/>
    </location>
</feature>
<feature type="transmembrane region" description="Helical" evidence="5">
    <location>
        <begin position="118"/>
        <end position="143"/>
    </location>
</feature>
<dbReference type="PANTHER" id="PTHR37422">
    <property type="entry name" value="TEICHURONIC ACID BIOSYNTHESIS PROTEIN TUAE"/>
    <property type="match status" value="1"/>
</dbReference>
<evidence type="ECO:0000256" key="2">
    <source>
        <dbReference type="ARBA" id="ARBA00022692"/>
    </source>
</evidence>
<keyword evidence="7" id="KW-0614">Plasmid</keyword>
<dbReference type="RefSeq" id="WP_101754581.1">
    <property type="nucleotide sequence ID" value="NZ_CP025431.1"/>
</dbReference>
<feature type="transmembrane region" description="Helical" evidence="5">
    <location>
        <begin position="12"/>
        <end position="30"/>
    </location>
</feature>
<feature type="transmembrane region" description="Helical" evidence="5">
    <location>
        <begin position="329"/>
        <end position="350"/>
    </location>
</feature>
<evidence type="ECO:0000256" key="5">
    <source>
        <dbReference type="SAM" id="Phobius"/>
    </source>
</evidence>
<geneLocation type="plasmid" evidence="8">
    <name>ppz01</name>
</geneLocation>
<feature type="transmembrane region" description="Helical" evidence="5">
    <location>
        <begin position="395"/>
        <end position="412"/>
    </location>
</feature>
<dbReference type="AlphaFoldDB" id="A0A2H5F4Y9"/>
<feature type="transmembrane region" description="Helical" evidence="5">
    <location>
        <begin position="93"/>
        <end position="111"/>
    </location>
</feature>
<evidence type="ECO:0000256" key="3">
    <source>
        <dbReference type="ARBA" id="ARBA00022989"/>
    </source>
</evidence>
<comment type="subcellular location">
    <subcellularLocation>
        <location evidence="1">Membrane</location>
        <topology evidence="1">Multi-pass membrane protein</topology>
    </subcellularLocation>
</comment>
<reference evidence="7 8" key="1">
    <citation type="journal article" date="2013" name="Antonie Van Leeuwenhoek">
        <title>Paracoccus zhejiangensis sp. nov., isolated from activated sludge in wastewater-treatment system.</title>
        <authorList>
            <person name="Wu Z.G."/>
            <person name="Zhang D.F."/>
            <person name="Liu Y.L."/>
            <person name="Wang F."/>
            <person name="Jiang X."/>
            <person name="Li C."/>
            <person name="Li S.P."/>
            <person name="Hong Q."/>
            <person name="Li W.J."/>
        </authorList>
    </citation>
    <scope>NUCLEOTIDE SEQUENCE [LARGE SCALE GENOMIC DNA]</scope>
    <source>
        <strain evidence="7 8">J6</strain>
        <plasmid evidence="8">Plasmid ppz01</plasmid>
    </source>
</reference>
<evidence type="ECO:0000313" key="7">
    <source>
        <dbReference type="EMBL" id="AUH66610.1"/>
    </source>
</evidence>
<dbReference type="KEGG" id="pzh:CX676_20105"/>
<evidence type="ECO:0000256" key="4">
    <source>
        <dbReference type="ARBA" id="ARBA00023136"/>
    </source>
</evidence>
<dbReference type="Proteomes" id="UP000234530">
    <property type="component" value="Plasmid pPZ01"/>
</dbReference>
<feature type="transmembrane region" description="Helical" evidence="5">
    <location>
        <begin position="235"/>
        <end position="258"/>
    </location>
</feature>
<name>A0A2H5F4Y9_9RHOB</name>
<protein>
    <recommendedName>
        <fullName evidence="6">O-antigen ligase-related domain-containing protein</fullName>
    </recommendedName>
</protein>
<dbReference type="InterPro" id="IPR007016">
    <property type="entry name" value="O-antigen_ligase-rel_domated"/>
</dbReference>
<evidence type="ECO:0000313" key="8">
    <source>
        <dbReference type="Proteomes" id="UP000234530"/>
    </source>
</evidence>
<accession>A0A2H5F4Y9</accession>
<dbReference type="EMBL" id="CP025431">
    <property type="protein sequence ID" value="AUH66610.1"/>
    <property type="molecule type" value="Genomic_DNA"/>
</dbReference>
<organism evidence="7 8">
    <name type="scientific">Paracoccus zhejiangensis</name>
    <dbReference type="NCBI Taxonomy" id="1077935"/>
    <lineage>
        <taxon>Bacteria</taxon>
        <taxon>Pseudomonadati</taxon>
        <taxon>Pseudomonadota</taxon>
        <taxon>Alphaproteobacteria</taxon>
        <taxon>Rhodobacterales</taxon>
        <taxon>Paracoccaceae</taxon>
        <taxon>Paracoccus</taxon>
    </lineage>
</organism>
<keyword evidence="8" id="KW-1185">Reference proteome</keyword>
<proteinExistence type="predicted"/>
<dbReference type="Pfam" id="PF04932">
    <property type="entry name" value="Wzy_C"/>
    <property type="match status" value="1"/>
</dbReference>
<dbReference type="InterPro" id="IPR051533">
    <property type="entry name" value="WaaL-like"/>
</dbReference>
<keyword evidence="2 5" id="KW-0812">Transmembrane</keyword>